<dbReference type="SUPFAM" id="SSF46955">
    <property type="entry name" value="Putative DNA-binding domain"/>
    <property type="match status" value="1"/>
</dbReference>
<name>A0A0D4CIA7_LIMMU</name>
<dbReference type="HOGENOM" id="CLU_119478_0_0_9"/>
<evidence type="ECO:0000259" key="1">
    <source>
        <dbReference type="SMART" id="SM00422"/>
    </source>
</evidence>
<dbReference type="CDD" id="cd01105">
    <property type="entry name" value="HTH_GlnR-like"/>
    <property type="match status" value="1"/>
</dbReference>
<sequence length="148" mass="17008">MSPITEEFRKMFVHEKLRISMSELSQAANVSPSQIRYWERKGYIASEQDQQNKSHKYTLMTLVQVTGIKYFLDEGFTLPVAVKKQKEHQVMAKSFKHFIGDRLLDFENDEKTGATLINLGKLDDAPDKEVVAIVQGPGHVKLTLRNRQ</sequence>
<organism evidence="2 3">
    <name type="scientific">Limosilactobacillus mucosae LM1</name>
    <dbReference type="NCBI Taxonomy" id="1130798"/>
    <lineage>
        <taxon>Bacteria</taxon>
        <taxon>Bacillati</taxon>
        <taxon>Bacillota</taxon>
        <taxon>Bacilli</taxon>
        <taxon>Lactobacillales</taxon>
        <taxon>Lactobacillaceae</taxon>
        <taxon>Limosilactobacillus</taxon>
    </lineage>
</organism>
<keyword evidence="3" id="KW-1185">Reference proteome</keyword>
<dbReference type="Gene3D" id="1.10.1660.10">
    <property type="match status" value="1"/>
</dbReference>
<gene>
    <name evidence="2" type="ORF">LBLM1_01280</name>
</gene>
<dbReference type="InterPro" id="IPR000551">
    <property type="entry name" value="MerR-type_HTH_dom"/>
</dbReference>
<dbReference type="STRING" id="1130798.LBLM1_01280"/>
<reference evidence="2 3" key="1">
    <citation type="journal article" date="2012" name="J. Bacteriol.">
        <title>Genome sequence of Lactobacillus mucosae LM1, isolated from piglet feces.</title>
        <authorList>
            <person name="Lee J.H."/>
            <person name="Valeriano V.D."/>
            <person name="Shin Y.R."/>
            <person name="Chae J.P."/>
            <person name="Kim G.B."/>
            <person name="Ham J.S."/>
            <person name="Chun J."/>
            <person name="Kang D.K."/>
        </authorList>
    </citation>
    <scope>NUCLEOTIDE SEQUENCE [LARGE SCALE GENOMIC DNA]</scope>
    <source>
        <strain evidence="2 3">LM1</strain>
    </source>
</reference>
<evidence type="ECO:0000313" key="3">
    <source>
        <dbReference type="Proteomes" id="UP000003645"/>
    </source>
</evidence>
<dbReference type="RefSeq" id="WP_006500664.1">
    <property type="nucleotide sequence ID" value="NZ_CP011013.1"/>
</dbReference>
<dbReference type="AlphaFoldDB" id="A0A0D4CIA7"/>
<accession>A0A0D4CIA7</accession>
<dbReference type="GO" id="GO:0003677">
    <property type="term" value="F:DNA binding"/>
    <property type="evidence" value="ECO:0007669"/>
    <property type="project" value="InterPro"/>
</dbReference>
<dbReference type="GO" id="GO:0006355">
    <property type="term" value="P:regulation of DNA-templated transcription"/>
    <property type="evidence" value="ECO:0007669"/>
    <property type="project" value="InterPro"/>
</dbReference>
<proteinExistence type="predicted"/>
<protein>
    <submittedName>
        <fullName evidence="2">Transcriptional regulator</fullName>
    </submittedName>
</protein>
<dbReference type="EMBL" id="CP011013">
    <property type="protein sequence ID" value="AJT49863.1"/>
    <property type="molecule type" value="Genomic_DNA"/>
</dbReference>
<dbReference type="Proteomes" id="UP000003645">
    <property type="component" value="Chromosome"/>
</dbReference>
<dbReference type="OrthoDB" id="9806513at2"/>
<evidence type="ECO:0000313" key="2">
    <source>
        <dbReference type="EMBL" id="AJT49863.1"/>
    </source>
</evidence>
<dbReference type="SMART" id="SM00422">
    <property type="entry name" value="HTH_MERR"/>
    <property type="match status" value="1"/>
</dbReference>
<dbReference type="InterPro" id="IPR009061">
    <property type="entry name" value="DNA-bd_dom_put_sf"/>
</dbReference>
<dbReference type="KEGG" id="lmu:LBLM1_01280"/>
<feature type="domain" description="HTH merR-type" evidence="1">
    <location>
        <begin position="19"/>
        <end position="89"/>
    </location>
</feature>
<dbReference type="Pfam" id="PF13411">
    <property type="entry name" value="MerR_1"/>
    <property type="match status" value="1"/>
</dbReference>